<dbReference type="EnsemblPlants" id="AUR62019978-RA">
    <property type="protein sequence ID" value="AUR62019978-RA:cds"/>
    <property type="gene ID" value="AUR62019978"/>
</dbReference>
<feature type="compositionally biased region" description="Low complexity" evidence="1">
    <location>
        <begin position="130"/>
        <end position="141"/>
    </location>
</feature>
<feature type="region of interest" description="Disordered" evidence="1">
    <location>
        <begin position="109"/>
        <end position="165"/>
    </location>
</feature>
<evidence type="ECO:0000259" key="2">
    <source>
        <dbReference type="Pfam" id="PF13976"/>
    </source>
</evidence>
<keyword evidence="4" id="KW-1185">Reference proteome</keyword>
<accession>A0A803LWX7</accession>
<dbReference type="InterPro" id="IPR025724">
    <property type="entry name" value="GAG-pre-integrase_dom"/>
</dbReference>
<organism evidence="3 4">
    <name type="scientific">Chenopodium quinoa</name>
    <name type="common">Quinoa</name>
    <dbReference type="NCBI Taxonomy" id="63459"/>
    <lineage>
        <taxon>Eukaryota</taxon>
        <taxon>Viridiplantae</taxon>
        <taxon>Streptophyta</taxon>
        <taxon>Embryophyta</taxon>
        <taxon>Tracheophyta</taxon>
        <taxon>Spermatophyta</taxon>
        <taxon>Magnoliopsida</taxon>
        <taxon>eudicotyledons</taxon>
        <taxon>Gunneridae</taxon>
        <taxon>Pentapetalae</taxon>
        <taxon>Caryophyllales</taxon>
        <taxon>Chenopodiaceae</taxon>
        <taxon>Chenopodioideae</taxon>
        <taxon>Atripliceae</taxon>
        <taxon>Chenopodium</taxon>
    </lineage>
</organism>
<name>A0A803LWX7_CHEQI</name>
<evidence type="ECO:0000313" key="4">
    <source>
        <dbReference type="Proteomes" id="UP000596660"/>
    </source>
</evidence>
<proteinExistence type="predicted"/>
<dbReference type="Proteomes" id="UP000596660">
    <property type="component" value="Unplaced"/>
</dbReference>
<reference evidence="3" key="1">
    <citation type="journal article" date="2017" name="Nature">
        <title>The genome of Chenopodium quinoa.</title>
        <authorList>
            <person name="Jarvis D.E."/>
            <person name="Ho Y.S."/>
            <person name="Lightfoot D.J."/>
            <person name="Schmoeckel S.M."/>
            <person name="Li B."/>
            <person name="Borm T.J.A."/>
            <person name="Ohyanagi H."/>
            <person name="Mineta K."/>
            <person name="Michell C.T."/>
            <person name="Saber N."/>
            <person name="Kharbatia N.M."/>
            <person name="Rupper R.R."/>
            <person name="Sharp A.R."/>
            <person name="Dally N."/>
            <person name="Boughton B.A."/>
            <person name="Woo Y.H."/>
            <person name="Gao G."/>
            <person name="Schijlen E.G.W.M."/>
            <person name="Guo X."/>
            <person name="Momin A.A."/>
            <person name="Negrao S."/>
            <person name="Al-Babili S."/>
            <person name="Gehring C."/>
            <person name="Roessner U."/>
            <person name="Jung C."/>
            <person name="Murphy K."/>
            <person name="Arold S.T."/>
            <person name="Gojobori T."/>
            <person name="van der Linden C.G."/>
            <person name="van Loo E.N."/>
            <person name="Jellen E.N."/>
            <person name="Maughan P.J."/>
            <person name="Tester M."/>
        </authorList>
    </citation>
    <scope>NUCLEOTIDE SEQUENCE [LARGE SCALE GENOMIC DNA]</scope>
    <source>
        <strain evidence="3">cv. PI 614886</strain>
    </source>
</reference>
<feature type="compositionally biased region" description="Pro residues" evidence="1">
    <location>
        <begin position="142"/>
        <end position="159"/>
    </location>
</feature>
<dbReference type="AlphaFoldDB" id="A0A803LWX7"/>
<sequence>MGRMRDGLYYLVNHLTDSWAQDILLKGKMSALTSEYKNGKDVPDNSSSLTLWNNRLGHASLGKLKNIACVKPYTQQTTKVCITCPMAKFTKLSYTLSNSHAQPISTDLFDFEDSEPKSDDTPPTPYPLHSSSPSTPQNTPSPTHPPPITPNNSPTPPPVRKSTRTHNLSVWSKDYIMLNKPSFHISNLAFTTIQPDFSYFLSSLTKETDPIHFKDAVKHSH</sequence>
<protein>
    <recommendedName>
        <fullName evidence="2">GAG-pre-integrase domain-containing protein</fullName>
    </recommendedName>
</protein>
<dbReference type="Gramene" id="AUR62019978-RA">
    <property type="protein sequence ID" value="AUR62019978-RA:cds"/>
    <property type="gene ID" value="AUR62019978"/>
</dbReference>
<evidence type="ECO:0000256" key="1">
    <source>
        <dbReference type="SAM" id="MobiDB-lite"/>
    </source>
</evidence>
<feature type="domain" description="GAG-pre-integrase" evidence="2">
    <location>
        <begin position="42"/>
        <end position="88"/>
    </location>
</feature>
<reference evidence="3" key="2">
    <citation type="submission" date="2021-03" db="UniProtKB">
        <authorList>
            <consortium name="EnsemblPlants"/>
        </authorList>
    </citation>
    <scope>IDENTIFICATION</scope>
</reference>
<dbReference type="Pfam" id="PF13976">
    <property type="entry name" value="gag_pre-integrs"/>
    <property type="match status" value="1"/>
</dbReference>
<evidence type="ECO:0000313" key="3">
    <source>
        <dbReference type="EnsemblPlants" id="AUR62019978-RA:cds"/>
    </source>
</evidence>